<comment type="cofactor">
    <cofactor evidence="1">
        <name>FMN</name>
        <dbReference type="ChEBI" id="CHEBI:58210"/>
    </cofactor>
</comment>
<evidence type="ECO:0000256" key="11">
    <source>
        <dbReference type="ARBA" id="ARBA00031623"/>
    </source>
</evidence>
<dbReference type="Proteomes" id="UP000606974">
    <property type="component" value="Unassembled WGS sequence"/>
</dbReference>
<feature type="compositionally biased region" description="Basic and acidic residues" evidence="13">
    <location>
        <begin position="490"/>
        <end position="503"/>
    </location>
</feature>
<feature type="region of interest" description="Disordered" evidence="13">
    <location>
        <begin position="408"/>
        <end position="643"/>
    </location>
</feature>
<dbReference type="OrthoDB" id="14784at2759"/>
<dbReference type="UniPathway" id="UPA00070">
    <property type="reaction ID" value="UER00946"/>
</dbReference>
<evidence type="ECO:0000256" key="9">
    <source>
        <dbReference type="ARBA" id="ARBA00023002"/>
    </source>
</evidence>
<sequence>MNSFRHLNPGSRKYLCHQFRHRPKGVTGRPSNCVRQASTLPTPVASLRNLFYGTALVFGSGLLYLYITDTRASLHRWLVVPTLKILYPDAEEAHHAGNSALKFLWQFGLYPRERGDPDSAGDLQIEVFGYNLVNPIATSAGIDKDADIPDALFAIGPAIVEVGGVTPLPQEGNAKPRVFRVPSQNALINRYGLNSEGADHVAMHLRHRVREFARAKNYGQDAEAEQYVLDGHAHVPPGSLMPGRLLAVNIAKNKQTPDEDIDRVTEDYVYCVERLGPYADILVVNVSSPNTPGLRSLQQSKPLTTILTGVVNAAQNVNRNKKPAVMVKVSPDEDSDEQIVGICDAVWNSGVDGLIVGNTTQARPDPLPLGYKLSPVEEQVLLEQGGYSGPQLFDRTISLVKKYRKLLETRPQKAPQSNDGRPADSGNRPQYAQQPSDEGSAEPDNQPQQPDRAKAEGPAKSEKLILEKPGLIAPPQNVDGVHASVSSGKIDLKNPSDRPDSEKQSLFQIPSEKYYHAPRETEPDLQEVSEPPAESDKLILEKPGPIVTPEKVDGVHASISSGRIDPQNPWGRPDTDKQALLQIPTQKYCTVQRETEPDSSEGSDSSRNLEPGLSVESSSSSKQGANSPGVPDVSKPVEAKPSVVSDVLPHRDESKVIFASGGITNGRQALEALKAGSDCVSLYTALAYRGVGTISRIKDEMRAEIKKDNNTRRK</sequence>
<dbReference type="EC" id="1.3.5.2" evidence="5"/>
<accession>A0A8H7ALJ5</accession>
<evidence type="ECO:0000256" key="12">
    <source>
        <dbReference type="ARBA" id="ARBA00048639"/>
    </source>
</evidence>
<keyword evidence="9" id="KW-0560">Oxidoreductase</keyword>
<feature type="compositionally biased region" description="Basic and acidic residues" evidence="13">
    <location>
        <begin position="513"/>
        <end position="522"/>
    </location>
</feature>
<keyword evidence="16" id="KW-1185">Reference proteome</keyword>
<dbReference type="GO" id="GO:0106430">
    <property type="term" value="F:dihydroorotate dehydrogenase (quinone) activity"/>
    <property type="evidence" value="ECO:0007669"/>
    <property type="project" value="UniProtKB-EC"/>
</dbReference>
<dbReference type="GO" id="GO:0006207">
    <property type="term" value="P:'de novo' pyrimidine nucleobase biosynthetic process"/>
    <property type="evidence" value="ECO:0007669"/>
    <property type="project" value="InterPro"/>
</dbReference>
<evidence type="ECO:0000259" key="14">
    <source>
        <dbReference type="Pfam" id="PF01180"/>
    </source>
</evidence>
<reference evidence="15" key="1">
    <citation type="submission" date="2020-02" db="EMBL/GenBank/DDBJ databases">
        <authorList>
            <person name="Palmer J.M."/>
        </authorList>
    </citation>
    <scope>NUCLEOTIDE SEQUENCE</scope>
    <source>
        <strain evidence="15">EPUS1.4</strain>
        <tissue evidence="15">Thallus</tissue>
    </source>
</reference>
<evidence type="ECO:0000256" key="5">
    <source>
        <dbReference type="ARBA" id="ARBA00012791"/>
    </source>
</evidence>
<feature type="compositionally biased region" description="Basic and acidic residues" evidence="13">
    <location>
        <begin position="451"/>
        <end position="466"/>
    </location>
</feature>
<comment type="subcellular location">
    <subcellularLocation>
        <location evidence="2">Membrane</location>
    </subcellularLocation>
</comment>
<evidence type="ECO:0000256" key="8">
    <source>
        <dbReference type="ARBA" id="ARBA00022643"/>
    </source>
</evidence>
<gene>
    <name evidence="15" type="ORF">GJ744_008227</name>
</gene>
<protein>
    <recommendedName>
        <fullName evidence="6">Dihydroorotate dehydrogenase (quinone), mitochondrial</fullName>
        <ecNumber evidence="5">1.3.5.2</ecNumber>
    </recommendedName>
    <alternativeName>
        <fullName evidence="11">Dihydroorotate oxidase</fullName>
    </alternativeName>
</protein>
<dbReference type="GO" id="GO:0044205">
    <property type="term" value="P:'de novo' UMP biosynthetic process"/>
    <property type="evidence" value="ECO:0007669"/>
    <property type="project" value="UniProtKB-UniPathway"/>
</dbReference>
<dbReference type="SUPFAM" id="SSF51395">
    <property type="entry name" value="FMN-linked oxidoreductases"/>
    <property type="match status" value="2"/>
</dbReference>
<dbReference type="Pfam" id="PF01180">
    <property type="entry name" value="DHO_dh"/>
    <property type="match status" value="2"/>
</dbReference>
<evidence type="ECO:0000256" key="10">
    <source>
        <dbReference type="ARBA" id="ARBA00023136"/>
    </source>
</evidence>
<dbReference type="EMBL" id="JAACFV010000044">
    <property type="protein sequence ID" value="KAF7509167.1"/>
    <property type="molecule type" value="Genomic_DNA"/>
</dbReference>
<dbReference type="InterPro" id="IPR001295">
    <property type="entry name" value="Dihydroorotate_DH_CS"/>
</dbReference>
<dbReference type="FunFam" id="3.20.20.70:FF:000242">
    <property type="entry name" value="Dihydroorotate reductase PyrE"/>
    <property type="match status" value="1"/>
</dbReference>
<evidence type="ECO:0000256" key="6">
    <source>
        <dbReference type="ARBA" id="ARBA00017599"/>
    </source>
</evidence>
<keyword evidence="7" id="KW-0285">Flavoprotein</keyword>
<dbReference type="PANTHER" id="PTHR48109">
    <property type="entry name" value="DIHYDROOROTATE DEHYDROGENASE (QUINONE), MITOCHONDRIAL-RELATED"/>
    <property type="match status" value="1"/>
</dbReference>
<name>A0A8H7ALJ5_9EURO</name>
<dbReference type="GO" id="GO:0005743">
    <property type="term" value="C:mitochondrial inner membrane"/>
    <property type="evidence" value="ECO:0007669"/>
    <property type="project" value="TreeGrafter"/>
</dbReference>
<comment type="caution">
    <text evidence="15">The sequence shown here is derived from an EMBL/GenBank/DDBJ whole genome shotgun (WGS) entry which is preliminary data.</text>
</comment>
<dbReference type="NCBIfam" id="TIGR01036">
    <property type="entry name" value="pyrD_sub2"/>
    <property type="match status" value="1"/>
</dbReference>
<dbReference type="InterPro" id="IPR050074">
    <property type="entry name" value="DHO_dehydrogenase"/>
</dbReference>
<feature type="domain" description="Dihydroorotate dehydrogenase catalytic" evidence="14">
    <location>
        <begin position="123"/>
        <end position="407"/>
    </location>
</feature>
<evidence type="ECO:0000313" key="15">
    <source>
        <dbReference type="EMBL" id="KAF7509167.1"/>
    </source>
</evidence>
<feature type="domain" description="Dihydroorotate dehydrogenase catalytic" evidence="14">
    <location>
        <begin position="648"/>
        <end position="703"/>
    </location>
</feature>
<dbReference type="PANTHER" id="PTHR48109:SF4">
    <property type="entry name" value="DIHYDROOROTATE DEHYDROGENASE (QUINONE), MITOCHONDRIAL"/>
    <property type="match status" value="1"/>
</dbReference>
<comment type="pathway">
    <text evidence="3">Pyrimidine metabolism; UMP biosynthesis via de novo pathway; orotate from (S)-dihydroorotate (quinone route): step 1/1.</text>
</comment>
<comment type="similarity">
    <text evidence="4">Belongs to the dihydroorotate dehydrogenase family. Type 2 subfamily.</text>
</comment>
<feature type="compositionally biased region" description="Polar residues" evidence="13">
    <location>
        <begin position="427"/>
        <end position="449"/>
    </location>
</feature>
<proteinExistence type="inferred from homology"/>
<keyword evidence="8" id="KW-0288">FMN</keyword>
<dbReference type="CDD" id="cd04738">
    <property type="entry name" value="DHOD_2_like"/>
    <property type="match status" value="1"/>
</dbReference>
<dbReference type="AlphaFoldDB" id="A0A8H7ALJ5"/>
<organism evidence="15 16">
    <name type="scientific">Endocarpon pusillum</name>
    <dbReference type="NCBI Taxonomy" id="364733"/>
    <lineage>
        <taxon>Eukaryota</taxon>
        <taxon>Fungi</taxon>
        <taxon>Dikarya</taxon>
        <taxon>Ascomycota</taxon>
        <taxon>Pezizomycotina</taxon>
        <taxon>Eurotiomycetes</taxon>
        <taxon>Chaetothyriomycetidae</taxon>
        <taxon>Verrucariales</taxon>
        <taxon>Verrucariaceae</taxon>
        <taxon>Endocarpon</taxon>
    </lineage>
</organism>
<dbReference type="InterPro" id="IPR005720">
    <property type="entry name" value="Dihydroorotate_DH_cat"/>
</dbReference>
<comment type="catalytic activity">
    <reaction evidence="12">
        <text>(S)-dihydroorotate + a quinone = orotate + a quinol</text>
        <dbReference type="Rhea" id="RHEA:30187"/>
        <dbReference type="ChEBI" id="CHEBI:24646"/>
        <dbReference type="ChEBI" id="CHEBI:30839"/>
        <dbReference type="ChEBI" id="CHEBI:30864"/>
        <dbReference type="ChEBI" id="CHEBI:132124"/>
        <dbReference type="EC" id="1.3.5.2"/>
    </reaction>
</comment>
<dbReference type="InterPro" id="IPR013785">
    <property type="entry name" value="Aldolase_TIM"/>
</dbReference>
<dbReference type="Gene3D" id="3.20.20.70">
    <property type="entry name" value="Aldolase class I"/>
    <property type="match status" value="2"/>
</dbReference>
<evidence type="ECO:0000313" key="16">
    <source>
        <dbReference type="Proteomes" id="UP000606974"/>
    </source>
</evidence>
<evidence type="ECO:0000256" key="13">
    <source>
        <dbReference type="SAM" id="MobiDB-lite"/>
    </source>
</evidence>
<dbReference type="PROSITE" id="PS00911">
    <property type="entry name" value="DHODEHASE_1"/>
    <property type="match status" value="1"/>
</dbReference>
<evidence type="ECO:0000256" key="1">
    <source>
        <dbReference type="ARBA" id="ARBA00001917"/>
    </source>
</evidence>
<keyword evidence="10" id="KW-0472">Membrane</keyword>
<evidence type="ECO:0000256" key="3">
    <source>
        <dbReference type="ARBA" id="ARBA00005161"/>
    </source>
</evidence>
<dbReference type="InterPro" id="IPR005719">
    <property type="entry name" value="Dihydroorotate_DH_2"/>
</dbReference>
<evidence type="ECO:0000256" key="7">
    <source>
        <dbReference type="ARBA" id="ARBA00022630"/>
    </source>
</evidence>
<evidence type="ECO:0000256" key="4">
    <source>
        <dbReference type="ARBA" id="ARBA00005359"/>
    </source>
</evidence>
<evidence type="ECO:0000256" key="2">
    <source>
        <dbReference type="ARBA" id="ARBA00004370"/>
    </source>
</evidence>